<keyword evidence="1" id="KW-0812">Transmembrane</keyword>
<feature type="transmembrane region" description="Helical" evidence="1">
    <location>
        <begin position="7"/>
        <end position="30"/>
    </location>
</feature>
<gene>
    <name evidence="2" type="ORF">B0A65_14075</name>
</gene>
<feature type="transmembrane region" description="Helical" evidence="1">
    <location>
        <begin position="74"/>
        <end position="92"/>
    </location>
</feature>
<feature type="transmembrane region" description="Helical" evidence="1">
    <location>
        <begin position="112"/>
        <end position="128"/>
    </location>
</feature>
<reference evidence="2 3" key="1">
    <citation type="submission" date="2016-11" db="EMBL/GenBank/DDBJ databases">
        <title>Whole genomes of Flavobacteriaceae.</title>
        <authorList>
            <person name="Stine C."/>
            <person name="Li C."/>
            <person name="Tadesse D."/>
        </authorList>
    </citation>
    <scope>NUCLEOTIDE SEQUENCE [LARGE SCALE GENOMIC DNA]</scope>
    <source>
        <strain evidence="2 3">DSM 15937</strain>
    </source>
</reference>
<accession>A0ABX4BNQ5</accession>
<organism evidence="2 3">
    <name type="scientific">Flavobacterium frigidimaris</name>
    <dbReference type="NCBI Taxonomy" id="262320"/>
    <lineage>
        <taxon>Bacteria</taxon>
        <taxon>Pseudomonadati</taxon>
        <taxon>Bacteroidota</taxon>
        <taxon>Flavobacteriia</taxon>
        <taxon>Flavobacteriales</taxon>
        <taxon>Flavobacteriaceae</taxon>
        <taxon>Flavobacterium</taxon>
    </lineage>
</organism>
<evidence type="ECO:0000313" key="3">
    <source>
        <dbReference type="Proteomes" id="UP000198382"/>
    </source>
</evidence>
<comment type="caution">
    <text evidence="2">The sequence shown here is derived from an EMBL/GenBank/DDBJ whole genome shotgun (WGS) entry which is preliminary data.</text>
</comment>
<keyword evidence="1" id="KW-1133">Transmembrane helix</keyword>
<dbReference type="Proteomes" id="UP000198382">
    <property type="component" value="Unassembled WGS sequence"/>
</dbReference>
<keyword evidence="1" id="KW-0472">Membrane</keyword>
<feature type="transmembrane region" description="Helical" evidence="1">
    <location>
        <begin position="36"/>
        <end position="54"/>
    </location>
</feature>
<name>A0ABX4BNQ5_FLAFR</name>
<proteinExistence type="predicted"/>
<sequence length="132" mass="15138">MIFCIVGVFIPGFTAILLLGIQMFLTQIGIDCTNAWKLIWGISWIGMILLPVLFYKKLKKKETETSEKIKTNLIFFNLFEYIFLQAGLSLLFTKANTLCYVSDGQNGIELAFTGWLALPVLIFFSYLFEYHT</sequence>
<dbReference type="EMBL" id="MUGV01000022">
    <property type="protein sequence ID" value="OXA78282.1"/>
    <property type="molecule type" value="Genomic_DNA"/>
</dbReference>
<protein>
    <submittedName>
        <fullName evidence="2">Uncharacterized protein</fullName>
    </submittedName>
</protein>
<evidence type="ECO:0000313" key="2">
    <source>
        <dbReference type="EMBL" id="OXA78282.1"/>
    </source>
</evidence>
<evidence type="ECO:0000256" key="1">
    <source>
        <dbReference type="SAM" id="Phobius"/>
    </source>
</evidence>
<keyword evidence="3" id="KW-1185">Reference proteome</keyword>